<dbReference type="AlphaFoldDB" id="A0A1N7RJY5"/>
<dbReference type="EMBL" id="CYGY02000004">
    <property type="protein sequence ID" value="SIT35420.1"/>
    <property type="molecule type" value="Genomic_DNA"/>
</dbReference>
<protein>
    <submittedName>
        <fullName evidence="1">Uncharacterized protein</fullName>
    </submittedName>
</protein>
<reference evidence="1" key="1">
    <citation type="submission" date="2016-12" db="EMBL/GenBank/DDBJ databases">
        <authorList>
            <person name="Moulin L."/>
        </authorList>
    </citation>
    <scope>NUCLEOTIDE SEQUENCE [LARGE SCALE GENOMIC DNA]</scope>
    <source>
        <strain evidence="1">STM 7183</strain>
    </source>
</reference>
<name>A0A1N7RJY5_9BURK</name>
<sequence>MTDIKPLLSAYCMPPLLSVLQGMFPTPRINSYNAGSYNRRLQGGSVHVRCRAPPTIAKRGLNE</sequence>
<comment type="caution">
    <text evidence="1">The sequence shown here is derived from an EMBL/GenBank/DDBJ whole genome shotgun (WGS) entry which is preliminary data.</text>
</comment>
<gene>
    <name evidence="1" type="ORF">BN2476_40002</name>
</gene>
<dbReference type="Proteomes" id="UP000195569">
    <property type="component" value="Unassembled WGS sequence"/>
</dbReference>
<organism evidence="1 2">
    <name type="scientific">Paraburkholderia piptadeniae</name>
    <dbReference type="NCBI Taxonomy" id="1701573"/>
    <lineage>
        <taxon>Bacteria</taxon>
        <taxon>Pseudomonadati</taxon>
        <taxon>Pseudomonadota</taxon>
        <taxon>Betaproteobacteria</taxon>
        <taxon>Burkholderiales</taxon>
        <taxon>Burkholderiaceae</taxon>
        <taxon>Paraburkholderia</taxon>
    </lineage>
</organism>
<keyword evidence="2" id="KW-1185">Reference proteome</keyword>
<proteinExistence type="predicted"/>
<evidence type="ECO:0000313" key="2">
    <source>
        <dbReference type="Proteomes" id="UP000195569"/>
    </source>
</evidence>
<evidence type="ECO:0000313" key="1">
    <source>
        <dbReference type="EMBL" id="SIT35420.1"/>
    </source>
</evidence>
<accession>A0A1N7RJY5</accession>